<evidence type="ECO:0000313" key="3">
    <source>
        <dbReference type="Proteomes" id="UP000827549"/>
    </source>
</evidence>
<keyword evidence="1" id="KW-0812">Transmembrane</keyword>
<name>A0AAF0YH90_9TREE</name>
<dbReference type="Proteomes" id="UP000827549">
    <property type="component" value="Chromosome 5"/>
</dbReference>
<dbReference type="AlphaFoldDB" id="A0AAF0YH90"/>
<proteinExistence type="predicted"/>
<feature type="transmembrane region" description="Helical" evidence="1">
    <location>
        <begin position="35"/>
        <end position="60"/>
    </location>
</feature>
<keyword evidence="3" id="KW-1185">Reference proteome</keyword>
<gene>
    <name evidence="2" type="ORF">LOC62_05G007394</name>
</gene>
<evidence type="ECO:0000256" key="1">
    <source>
        <dbReference type="SAM" id="Phobius"/>
    </source>
</evidence>
<dbReference type="EMBL" id="CP086718">
    <property type="protein sequence ID" value="WOO83874.1"/>
    <property type="molecule type" value="Genomic_DNA"/>
</dbReference>
<dbReference type="GeneID" id="87810567"/>
<keyword evidence="1" id="KW-1133">Transmembrane helix</keyword>
<accession>A0AAF0YH90</accession>
<reference evidence="2" key="1">
    <citation type="submission" date="2023-10" db="EMBL/GenBank/DDBJ databases">
        <authorList>
            <person name="Noh H."/>
        </authorList>
    </citation>
    <scope>NUCLEOTIDE SEQUENCE</scope>
    <source>
        <strain evidence="2">DUCC4014</strain>
    </source>
</reference>
<keyword evidence="1" id="KW-0472">Membrane</keyword>
<protein>
    <submittedName>
        <fullName evidence="2">Uncharacterized protein</fullName>
    </submittedName>
</protein>
<organism evidence="2 3">
    <name type="scientific">Vanrija pseudolonga</name>
    <dbReference type="NCBI Taxonomy" id="143232"/>
    <lineage>
        <taxon>Eukaryota</taxon>
        <taxon>Fungi</taxon>
        <taxon>Dikarya</taxon>
        <taxon>Basidiomycota</taxon>
        <taxon>Agaricomycotina</taxon>
        <taxon>Tremellomycetes</taxon>
        <taxon>Trichosporonales</taxon>
        <taxon>Trichosporonaceae</taxon>
        <taxon>Vanrija</taxon>
    </lineage>
</organism>
<dbReference type="RefSeq" id="XP_062629900.1">
    <property type="nucleotide sequence ID" value="XM_062773916.1"/>
</dbReference>
<sequence>MSTATAATSTAPDPAQTSVWWGGNTNVGVGGNSTMYIFTFLATIIVLSLIGLALVFRAMIIRRRLHRRIEEAIARGEVIPYSNPFLPTPAAPKKPAPVQPLPTLWESEMRLDGDDWEGYVIDEEKWDFVTPVGLYTVHPPIVEEEEKPRMPLQVPSLWSELGEAFREMLPTRRLARRRRRSSATTAAAAAAPVTEFRPTLQEAEVRDAPGPMQEALVGVLIALPFQHAQAELWRPLHADDVEVPDVCLGVMEVVTVEGEKAVSESVPPSRWASRVSEV</sequence>
<evidence type="ECO:0000313" key="2">
    <source>
        <dbReference type="EMBL" id="WOO83874.1"/>
    </source>
</evidence>